<dbReference type="EMBL" id="GBXM01074999">
    <property type="protein sequence ID" value="JAH33578.1"/>
    <property type="molecule type" value="Transcribed_RNA"/>
</dbReference>
<dbReference type="AlphaFoldDB" id="A0A0E9RZ88"/>
<reference evidence="1" key="1">
    <citation type="submission" date="2014-11" db="EMBL/GenBank/DDBJ databases">
        <authorList>
            <person name="Amaro Gonzalez C."/>
        </authorList>
    </citation>
    <scope>NUCLEOTIDE SEQUENCE</scope>
</reference>
<protein>
    <submittedName>
        <fullName evidence="1">Uncharacterized protein</fullName>
    </submittedName>
</protein>
<name>A0A0E9RZ88_ANGAN</name>
<reference evidence="1" key="2">
    <citation type="journal article" date="2015" name="Fish Shellfish Immunol.">
        <title>Early steps in the European eel (Anguilla anguilla)-Vibrio vulnificus interaction in the gills: Role of the RtxA13 toxin.</title>
        <authorList>
            <person name="Callol A."/>
            <person name="Pajuelo D."/>
            <person name="Ebbesson L."/>
            <person name="Teles M."/>
            <person name="MacKenzie S."/>
            <person name="Amaro C."/>
        </authorList>
    </citation>
    <scope>NUCLEOTIDE SEQUENCE</scope>
</reference>
<sequence length="59" mass="6730">MLSMFSVTAVNCQHQDPKHTLPPSGINEDCWLSENCWLSFLGYMCTHVYILGHFTVKTP</sequence>
<organism evidence="1">
    <name type="scientific">Anguilla anguilla</name>
    <name type="common">European freshwater eel</name>
    <name type="synonym">Muraena anguilla</name>
    <dbReference type="NCBI Taxonomy" id="7936"/>
    <lineage>
        <taxon>Eukaryota</taxon>
        <taxon>Metazoa</taxon>
        <taxon>Chordata</taxon>
        <taxon>Craniata</taxon>
        <taxon>Vertebrata</taxon>
        <taxon>Euteleostomi</taxon>
        <taxon>Actinopterygii</taxon>
        <taxon>Neopterygii</taxon>
        <taxon>Teleostei</taxon>
        <taxon>Anguilliformes</taxon>
        <taxon>Anguillidae</taxon>
        <taxon>Anguilla</taxon>
    </lineage>
</organism>
<accession>A0A0E9RZ88</accession>
<proteinExistence type="predicted"/>
<evidence type="ECO:0000313" key="1">
    <source>
        <dbReference type="EMBL" id="JAH33578.1"/>
    </source>
</evidence>